<comment type="caution">
    <text evidence="1">The sequence shown here is derived from an EMBL/GenBank/DDBJ whole genome shotgun (WGS) entry which is preliminary data.</text>
</comment>
<dbReference type="EMBL" id="LAZR01009454">
    <property type="protein sequence ID" value="KKM72519.1"/>
    <property type="molecule type" value="Genomic_DNA"/>
</dbReference>
<dbReference type="AlphaFoldDB" id="A0A0F9JRK6"/>
<proteinExistence type="predicted"/>
<evidence type="ECO:0000313" key="1">
    <source>
        <dbReference type="EMBL" id="KKM72519.1"/>
    </source>
</evidence>
<reference evidence="1" key="1">
    <citation type="journal article" date="2015" name="Nature">
        <title>Complex archaea that bridge the gap between prokaryotes and eukaryotes.</title>
        <authorList>
            <person name="Spang A."/>
            <person name="Saw J.H."/>
            <person name="Jorgensen S.L."/>
            <person name="Zaremba-Niedzwiedzka K."/>
            <person name="Martijn J."/>
            <person name="Lind A.E."/>
            <person name="van Eijk R."/>
            <person name="Schleper C."/>
            <person name="Guy L."/>
            <person name="Ettema T.J."/>
        </authorList>
    </citation>
    <scope>NUCLEOTIDE SEQUENCE</scope>
</reference>
<sequence length="135" mass="15520">MINLKQVLLFEANTFDNPLDGKSKRNAANWVHGKVGTFTRGKFSDEYWQPVQDIFKRFDFLRLDWTPGKTWYDEERVTRQDGSSVSVPVRKTFEFTIKFVNNRDKEDVLYGRMVAAGAGSVEEPLSSYDVTLTVG</sequence>
<name>A0A0F9JRK6_9ZZZZ</name>
<accession>A0A0F9JRK6</accession>
<organism evidence="1">
    <name type="scientific">marine sediment metagenome</name>
    <dbReference type="NCBI Taxonomy" id="412755"/>
    <lineage>
        <taxon>unclassified sequences</taxon>
        <taxon>metagenomes</taxon>
        <taxon>ecological metagenomes</taxon>
    </lineage>
</organism>
<protein>
    <submittedName>
        <fullName evidence="1">Uncharacterized protein</fullName>
    </submittedName>
</protein>
<gene>
    <name evidence="1" type="ORF">LCGC14_1419730</name>
</gene>